<organism evidence="2 3">
    <name type="scientific">Enhygromyxa salina</name>
    <dbReference type="NCBI Taxonomy" id="215803"/>
    <lineage>
        <taxon>Bacteria</taxon>
        <taxon>Pseudomonadati</taxon>
        <taxon>Myxococcota</taxon>
        <taxon>Polyangia</taxon>
        <taxon>Nannocystales</taxon>
        <taxon>Nannocystaceae</taxon>
        <taxon>Enhygromyxa</taxon>
    </lineage>
</organism>
<evidence type="ECO:0000313" key="3">
    <source>
        <dbReference type="Proteomes" id="UP000238823"/>
    </source>
</evidence>
<keyword evidence="1" id="KW-1133">Transmembrane helix</keyword>
<reference evidence="2 3" key="1">
    <citation type="submission" date="2018-03" db="EMBL/GenBank/DDBJ databases">
        <title>Draft Genome Sequences of the Obligatory Marine Myxobacteria Enhygromyxa salina SWB007.</title>
        <authorList>
            <person name="Poehlein A."/>
            <person name="Moghaddam J.A."/>
            <person name="Harms H."/>
            <person name="Alanjari M."/>
            <person name="Koenig G.M."/>
            <person name="Daniel R."/>
            <person name="Schaeberle T.F."/>
        </authorList>
    </citation>
    <scope>NUCLEOTIDE SEQUENCE [LARGE SCALE GENOMIC DNA]</scope>
    <source>
        <strain evidence="2 3">SWB007</strain>
    </source>
</reference>
<keyword evidence="1" id="KW-0472">Membrane</keyword>
<evidence type="ECO:0000313" key="2">
    <source>
        <dbReference type="EMBL" id="PRQ07008.1"/>
    </source>
</evidence>
<dbReference type="EMBL" id="PVNL01000061">
    <property type="protein sequence ID" value="PRQ07008.1"/>
    <property type="molecule type" value="Genomic_DNA"/>
</dbReference>
<name>A0A2S9YPK0_9BACT</name>
<keyword evidence="2" id="KW-0966">Cell projection</keyword>
<dbReference type="AlphaFoldDB" id="A0A2S9YPK0"/>
<keyword evidence="2" id="KW-0282">Flagellum</keyword>
<comment type="caution">
    <text evidence="2">The sequence shown here is derived from an EMBL/GenBank/DDBJ whole genome shotgun (WGS) entry which is preliminary data.</text>
</comment>
<sequence>MVCDMGAGVDPLTVVGLTLLALLLVLAWLTRRLRGGGPLGSLASRERMVLTAQHTVQVIEIAGVRLLVGTGPSGAPAVLATLGPVEQTASPPKPALARPWAELLGRFGVEGGR</sequence>
<dbReference type="Proteomes" id="UP000238823">
    <property type="component" value="Unassembled WGS sequence"/>
</dbReference>
<keyword evidence="1" id="KW-0812">Transmembrane</keyword>
<keyword evidence="2" id="KW-0969">Cilium</keyword>
<gene>
    <name evidence="2" type="ORF">ENSA7_32890</name>
</gene>
<protein>
    <submittedName>
        <fullName evidence="2">Flagellar biosynthesis protein, FliO</fullName>
    </submittedName>
</protein>
<accession>A0A2S9YPK0</accession>
<proteinExistence type="predicted"/>
<feature type="transmembrane region" description="Helical" evidence="1">
    <location>
        <begin position="12"/>
        <end position="29"/>
    </location>
</feature>
<evidence type="ECO:0000256" key="1">
    <source>
        <dbReference type="SAM" id="Phobius"/>
    </source>
</evidence>